<name>A0A6A6PJH0_9PEZI</name>
<dbReference type="InterPro" id="IPR012317">
    <property type="entry name" value="Poly(ADP-ribose)pol_cat_dom"/>
</dbReference>
<dbReference type="InterPro" id="IPR016135">
    <property type="entry name" value="UBQ-conjugating_enzyme/RWD"/>
</dbReference>
<evidence type="ECO:0000256" key="3">
    <source>
        <dbReference type="ARBA" id="ARBA00022695"/>
    </source>
</evidence>
<dbReference type="InterPro" id="IPR000608">
    <property type="entry name" value="UBC"/>
</dbReference>
<dbReference type="CDD" id="cd23802">
    <property type="entry name" value="UBCc_UBE2Q"/>
    <property type="match status" value="1"/>
</dbReference>
<keyword evidence="1" id="KW-0328">Glycosyltransferase</keyword>
<dbReference type="OrthoDB" id="109543at2759"/>
<feature type="region of interest" description="Disordered" evidence="5">
    <location>
        <begin position="974"/>
        <end position="996"/>
    </location>
</feature>
<gene>
    <name evidence="7" type="ORF">BDY17DRAFT_303302</name>
</gene>
<evidence type="ECO:0000256" key="5">
    <source>
        <dbReference type="SAM" id="MobiDB-lite"/>
    </source>
</evidence>
<dbReference type="GO" id="GO:0003950">
    <property type="term" value="F:NAD+ poly-ADP-ribosyltransferase activity"/>
    <property type="evidence" value="ECO:0007669"/>
    <property type="project" value="InterPro"/>
</dbReference>
<dbReference type="GeneID" id="54475548"/>
<evidence type="ECO:0000256" key="2">
    <source>
        <dbReference type="ARBA" id="ARBA00022679"/>
    </source>
</evidence>
<dbReference type="GO" id="GO:0016779">
    <property type="term" value="F:nucleotidyltransferase activity"/>
    <property type="evidence" value="ECO:0007669"/>
    <property type="project" value="UniProtKB-KW"/>
</dbReference>
<feature type="domain" description="UBC core" evidence="6">
    <location>
        <begin position="1019"/>
        <end position="1210"/>
    </location>
</feature>
<organism evidence="7 8">
    <name type="scientific">Neohortaea acidophila</name>
    <dbReference type="NCBI Taxonomy" id="245834"/>
    <lineage>
        <taxon>Eukaryota</taxon>
        <taxon>Fungi</taxon>
        <taxon>Dikarya</taxon>
        <taxon>Ascomycota</taxon>
        <taxon>Pezizomycotina</taxon>
        <taxon>Dothideomycetes</taxon>
        <taxon>Dothideomycetidae</taxon>
        <taxon>Mycosphaerellales</taxon>
        <taxon>Teratosphaeriaceae</taxon>
        <taxon>Neohortaea</taxon>
    </lineage>
</organism>
<reference evidence="7" key="1">
    <citation type="journal article" date="2020" name="Stud. Mycol.">
        <title>101 Dothideomycetes genomes: a test case for predicting lifestyles and emergence of pathogens.</title>
        <authorList>
            <person name="Haridas S."/>
            <person name="Albert R."/>
            <person name="Binder M."/>
            <person name="Bloem J."/>
            <person name="Labutti K."/>
            <person name="Salamov A."/>
            <person name="Andreopoulos B."/>
            <person name="Baker S."/>
            <person name="Barry K."/>
            <person name="Bills G."/>
            <person name="Bluhm B."/>
            <person name="Cannon C."/>
            <person name="Castanera R."/>
            <person name="Culley D."/>
            <person name="Daum C."/>
            <person name="Ezra D."/>
            <person name="Gonzalez J."/>
            <person name="Henrissat B."/>
            <person name="Kuo A."/>
            <person name="Liang C."/>
            <person name="Lipzen A."/>
            <person name="Lutzoni F."/>
            <person name="Magnuson J."/>
            <person name="Mondo S."/>
            <person name="Nolan M."/>
            <person name="Ohm R."/>
            <person name="Pangilinan J."/>
            <person name="Park H.-J."/>
            <person name="Ramirez L."/>
            <person name="Alfaro M."/>
            <person name="Sun H."/>
            <person name="Tritt A."/>
            <person name="Yoshinaga Y."/>
            <person name="Zwiers L.-H."/>
            <person name="Turgeon B."/>
            <person name="Goodwin S."/>
            <person name="Spatafora J."/>
            <person name="Crous P."/>
            <person name="Grigoriev I."/>
        </authorList>
    </citation>
    <scope>NUCLEOTIDE SEQUENCE</scope>
    <source>
        <strain evidence="7">CBS 113389</strain>
    </source>
</reference>
<dbReference type="RefSeq" id="XP_033586712.1">
    <property type="nucleotide sequence ID" value="XM_033734546.1"/>
</dbReference>
<keyword evidence="4" id="KW-0520">NAD</keyword>
<dbReference type="EMBL" id="MU001640">
    <property type="protein sequence ID" value="KAF2480142.1"/>
    <property type="molecule type" value="Genomic_DNA"/>
</dbReference>
<evidence type="ECO:0000313" key="7">
    <source>
        <dbReference type="EMBL" id="KAF2480142.1"/>
    </source>
</evidence>
<dbReference type="SUPFAM" id="SSF56399">
    <property type="entry name" value="ADP-ribosylation"/>
    <property type="match status" value="1"/>
</dbReference>
<dbReference type="AlphaFoldDB" id="A0A6A6PJH0"/>
<dbReference type="Proteomes" id="UP000799767">
    <property type="component" value="Unassembled WGS sequence"/>
</dbReference>
<dbReference type="PANTHER" id="PTHR21328">
    <property type="entry name" value="POLY ADP-RIBOSE POLYMERASE FAMILY, MEMBER PARP"/>
    <property type="match status" value="1"/>
</dbReference>
<proteinExistence type="predicted"/>
<feature type="region of interest" description="Disordered" evidence="5">
    <location>
        <begin position="495"/>
        <end position="526"/>
    </location>
</feature>
<keyword evidence="2" id="KW-0808">Transferase</keyword>
<dbReference type="PROSITE" id="PS50127">
    <property type="entry name" value="UBC_2"/>
    <property type="match status" value="1"/>
</dbReference>
<evidence type="ECO:0000259" key="6">
    <source>
        <dbReference type="PROSITE" id="PS50127"/>
    </source>
</evidence>
<sequence>MPRRQFIADLQSTQDGQLPPGIHDLQRGEDDGQLVFLFAINTPSRSSTPVKLNALIPELSEYPRSHEYIIYAEDGASTEVADALDGIRRTSGKTVFELLEIVSTTLSRLFVDTDGDVHMPDSEIDDAAEEEDDDDDDADVYDSDHEAFQTSTAPSASFTVANGGVRNAAAGRAFRQRVRQDLRAAKQAGFKVGVLGHLLDGYNAFVTMSIRMSKLGISDEAMQAWRVEASEYLILVLQYPNGYKTSEELQGFDSLRLEPNIGMRVCTGKMYKPTLQEAIKAFTTAKKDGRDSIADSLLANADGESPESSIRDVFISKPLNGLLKERLVAILRFRGMGMGWTGAEDLYISRTSAGATKTDVVDDSHFLPEPTNDALPDIVNADHWSEKSGGQMSFPLLAMQFLLRHFVRCTEFCLVCHRKMNTELEAIKPYVCESDFCLYQYMAIGFGPSIEHEISSQPYVVDLLVSFCYNSAASHRLREFPDGLSLVVPPVDPKDLMPLGPATPKYRGRQEEPEEKADKAGPRPPAVDYEVGFDQARLEIIFHIIPEQCPVKKGDWIVLQPKGTLEGSELHCRIREATFFPTISINEPVLVRRLSANRAPDGGTTTSIRVVTDTPLTPHTVTPAQTPKWAPAGFQVYSQDFKSLTKEEKSAAICRLLDTLPNVKTLQEYLKKRASPDLADWNERISTPALSILRWIIASNRACIMQVDGDDSGAGSARQEERLYGMRDYMQFRFAMGAPDKEQRFINEVRKTATRLKLAYPTLFAWHGSPLYNWHTIIREGLHYKNVDHGRAYGDGVYHALDAQTSTGYSGMHGGYANGNARGSWPNSLLEVSAALALNEIVNAPAEFQSQKPYYVVKQLDWIQTRYLFVRCGQKMGEIIKLAADEMPKTALIQDPQHIPRGANGGPIRIPASAIKSSRIFKNERRPELPSPAKRLKAMGGFDDPIPIDDDDAASVVTTTSDLIIMFEDDPELEDASSATSAAPKKIEKPPGTPTDFLPGTLDFSKLPLMPMPTYATSATTKRLMKELQAVAKAQELTPAGDLGWYIDVEQIENVYQWIVELHSFHTFEIKGKKLPLADDMKKQDVKSIVLEIRFNKDFPFTPPYVRVIRPRFLTMLQGGGGHIVAGGAMCMELLTNTGWSSVSSMESVLMQVRLAIASEPFARLDTRSRGEYGTGEAADGYVRACNTHGWQIPPGFKEMAYESALPGKSD</sequence>
<evidence type="ECO:0000313" key="8">
    <source>
        <dbReference type="Proteomes" id="UP000799767"/>
    </source>
</evidence>
<accession>A0A6A6PJH0</accession>
<dbReference type="InterPro" id="IPR051838">
    <property type="entry name" value="ARTD_PARP"/>
</dbReference>
<keyword evidence="3" id="KW-0548">Nucleotidyltransferase</keyword>
<feature type="compositionally biased region" description="Basic and acidic residues" evidence="5">
    <location>
        <begin position="508"/>
        <end position="521"/>
    </location>
</feature>
<dbReference type="Gene3D" id="3.90.228.10">
    <property type="match status" value="1"/>
</dbReference>
<keyword evidence="8" id="KW-1185">Reference proteome</keyword>
<dbReference type="Pfam" id="PF00644">
    <property type="entry name" value="PARP"/>
    <property type="match status" value="1"/>
</dbReference>
<dbReference type="Gene3D" id="3.10.110.10">
    <property type="entry name" value="Ubiquitin Conjugating Enzyme"/>
    <property type="match status" value="1"/>
</dbReference>
<protein>
    <recommendedName>
        <fullName evidence="6">UBC core domain-containing protein</fullName>
    </recommendedName>
</protein>
<dbReference type="SUPFAM" id="SSF54495">
    <property type="entry name" value="UBC-like"/>
    <property type="match status" value="1"/>
</dbReference>
<evidence type="ECO:0000256" key="4">
    <source>
        <dbReference type="ARBA" id="ARBA00023027"/>
    </source>
</evidence>
<dbReference type="FunFam" id="3.10.110.10:FF:000107">
    <property type="entry name" value="Ubiquitin conjugating enzyme, putative"/>
    <property type="match status" value="1"/>
</dbReference>
<evidence type="ECO:0000256" key="1">
    <source>
        <dbReference type="ARBA" id="ARBA00022676"/>
    </source>
</evidence>